<name>A0AA39TU56_9PEZI</name>
<evidence type="ECO:0008006" key="3">
    <source>
        <dbReference type="Google" id="ProtNLM"/>
    </source>
</evidence>
<accession>A0AA39TU56</accession>
<sequence length="163" mass="18493">MWWSIIGMGGFAFVSCTDEKTVLKGHQVWEDGKIRASFEESCEEELSKEAHIYKLLGEHPQILKFFRLEEVHTGRSFEARPRIKRELFALGSGLYEIVAWARLFPGSNEDDIQERLSDEVFPSLEDLPIRNVIHGCWNELYDNAVCSGTVVIIGLSTSRGCLG</sequence>
<organism evidence="1 2">
    <name type="scientific">Bombardia bombarda</name>
    <dbReference type="NCBI Taxonomy" id="252184"/>
    <lineage>
        <taxon>Eukaryota</taxon>
        <taxon>Fungi</taxon>
        <taxon>Dikarya</taxon>
        <taxon>Ascomycota</taxon>
        <taxon>Pezizomycotina</taxon>
        <taxon>Sordariomycetes</taxon>
        <taxon>Sordariomycetidae</taxon>
        <taxon>Sordariales</taxon>
        <taxon>Lasiosphaeriaceae</taxon>
        <taxon>Bombardia</taxon>
    </lineage>
</organism>
<dbReference type="AlphaFoldDB" id="A0AA39TU56"/>
<evidence type="ECO:0000313" key="2">
    <source>
        <dbReference type="Proteomes" id="UP001174934"/>
    </source>
</evidence>
<dbReference type="Proteomes" id="UP001174934">
    <property type="component" value="Unassembled WGS sequence"/>
</dbReference>
<comment type="caution">
    <text evidence="1">The sequence shown here is derived from an EMBL/GenBank/DDBJ whole genome shotgun (WGS) entry which is preliminary data.</text>
</comment>
<reference evidence="1" key="1">
    <citation type="submission" date="2023-06" db="EMBL/GenBank/DDBJ databases">
        <title>Genome-scale phylogeny and comparative genomics of the fungal order Sordariales.</title>
        <authorList>
            <consortium name="Lawrence Berkeley National Laboratory"/>
            <person name="Hensen N."/>
            <person name="Bonometti L."/>
            <person name="Westerberg I."/>
            <person name="Brannstrom I.O."/>
            <person name="Guillou S."/>
            <person name="Cros-Aarteil S."/>
            <person name="Calhoun S."/>
            <person name="Haridas S."/>
            <person name="Kuo A."/>
            <person name="Mondo S."/>
            <person name="Pangilinan J."/>
            <person name="Riley R."/>
            <person name="LaButti K."/>
            <person name="Andreopoulos B."/>
            <person name="Lipzen A."/>
            <person name="Chen C."/>
            <person name="Yanf M."/>
            <person name="Daum C."/>
            <person name="Ng V."/>
            <person name="Clum A."/>
            <person name="Steindorff A."/>
            <person name="Ohm R."/>
            <person name="Martin F."/>
            <person name="Silar P."/>
            <person name="Natvig D."/>
            <person name="Lalanne C."/>
            <person name="Gautier V."/>
            <person name="Ament-velasquez S.L."/>
            <person name="Kruys A."/>
            <person name="Hutchinson M.I."/>
            <person name="Powell A.J."/>
            <person name="Barry K."/>
            <person name="Miller A.N."/>
            <person name="Grigoriev I.V."/>
            <person name="Debuchy R."/>
            <person name="Gladieux P."/>
            <person name="Thoren M.H."/>
            <person name="Johannesson H."/>
        </authorList>
    </citation>
    <scope>NUCLEOTIDE SEQUENCE</scope>
    <source>
        <strain evidence="1">SMH3391-2</strain>
    </source>
</reference>
<proteinExistence type="predicted"/>
<keyword evidence="2" id="KW-1185">Reference proteome</keyword>
<gene>
    <name evidence="1" type="ORF">B0T17DRAFT_410568</name>
</gene>
<protein>
    <recommendedName>
        <fullName evidence="3">Protein kinase domain-containing protein</fullName>
    </recommendedName>
</protein>
<evidence type="ECO:0000313" key="1">
    <source>
        <dbReference type="EMBL" id="KAK0612587.1"/>
    </source>
</evidence>
<dbReference type="EMBL" id="JAULSR010000009">
    <property type="protein sequence ID" value="KAK0612587.1"/>
    <property type="molecule type" value="Genomic_DNA"/>
</dbReference>